<dbReference type="Gene3D" id="3.40.50.1000">
    <property type="entry name" value="HAD superfamily/HAD-like"/>
    <property type="match status" value="1"/>
</dbReference>
<evidence type="ECO:0000256" key="5">
    <source>
        <dbReference type="ARBA" id="ARBA00022692"/>
    </source>
</evidence>
<evidence type="ECO:0000313" key="21">
    <source>
        <dbReference type="Proteomes" id="UP000245464"/>
    </source>
</evidence>
<dbReference type="InterPro" id="IPR044492">
    <property type="entry name" value="P_typ_ATPase_HD_dom"/>
</dbReference>
<comment type="subcellular location">
    <subcellularLocation>
        <location evidence="1">Endomembrane system</location>
        <topology evidence="1">Multi-pass membrane protein</topology>
    </subcellularLocation>
    <subcellularLocation>
        <location evidence="17">Membrane</location>
    </subcellularLocation>
</comment>
<dbReference type="Gene3D" id="2.70.150.10">
    <property type="entry name" value="Calcium-transporting ATPase, cytoplasmic transduction domain A"/>
    <property type="match status" value="1"/>
</dbReference>
<dbReference type="InterPro" id="IPR027256">
    <property type="entry name" value="P-typ_ATPase_IB"/>
</dbReference>
<dbReference type="OMA" id="WECFFDE"/>
<dbReference type="InterPro" id="IPR001757">
    <property type="entry name" value="P_typ_ATPase"/>
</dbReference>
<keyword evidence="8 17" id="KW-0547">Nucleotide-binding</keyword>
<feature type="domain" description="HMA" evidence="18">
    <location>
        <begin position="188"/>
        <end position="254"/>
    </location>
</feature>
<dbReference type="InterPro" id="IPR023214">
    <property type="entry name" value="HAD_sf"/>
</dbReference>
<evidence type="ECO:0000256" key="3">
    <source>
        <dbReference type="ARBA" id="ARBA00012517"/>
    </source>
</evidence>
<evidence type="ECO:0000256" key="4">
    <source>
        <dbReference type="ARBA" id="ARBA00022448"/>
    </source>
</evidence>
<dbReference type="Pfam" id="PF00403">
    <property type="entry name" value="HMA"/>
    <property type="match status" value="2"/>
</dbReference>
<evidence type="ECO:0000259" key="18">
    <source>
        <dbReference type="PROSITE" id="PS50846"/>
    </source>
</evidence>
<dbReference type="EMBL" id="NQIK02000002">
    <property type="protein sequence ID" value="KAF7574101.1"/>
    <property type="molecule type" value="Genomic_DNA"/>
</dbReference>
<evidence type="ECO:0000256" key="1">
    <source>
        <dbReference type="ARBA" id="ARBA00004127"/>
    </source>
</evidence>
<keyword evidence="13 17" id="KW-1133">Transmembrane helix</keyword>
<reference evidence="20" key="3">
    <citation type="journal article" date="2022" name="bioRxiv">
        <title>A global pangenome for the wheat fungal pathogen Pyrenophora tritici-repentis and prediction of effector protein structural homology.</title>
        <authorList>
            <person name="Moolhuijzen P."/>
            <person name="See P.T."/>
            <person name="Shi G."/>
            <person name="Powell H.R."/>
            <person name="Cockram J."/>
            <person name="Jorgensen L.N."/>
            <person name="Benslimane H."/>
            <person name="Strelkov S.E."/>
            <person name="Turner J."/>
            <person name="Liu Z."/>
            <person name="Moffat C.S."/>
        </authorList>
    </citation>
    <scope>NUCLEOTIDE SEQUENCE</scope>
    <source>
        <strain evidence="20">86-124</strain>
    </source>
</reference>
<dbReference type="SFLD" id="SFLDG00002">
    <property type="entry name" value="C1.7:_P-type_atpase_like"/>
    <property type="match status" value="1"/>
</dbReference>
<feature type="domain" description="HMA" evidence="18">
    <location>
        <begin position="105"/>
        <end position="171"/>
    </location>
</feature>
<dbReference type="Pfam" id="PF00702">
    <property type="entry name" value="Hydrolase"/>
    <property type="match status" value="1"/>
</dbReference>
<dbReference type="Pfam" id="PF00122">
    <property type="entry name" value="E1-E2_ATPase"/>
    <property type="match status" value="1"/>
</dbReference>
<evidence type="ECO:0000256" key="12">
    <source>
        <dbReference type="ARBA" id="ARBA00022967"/>
    </source>
</evidence>
<keyword evidence="11" id="KW-0460">Magnesium</keyword>
<feature type="transmembrane region" description="Helical" evidence="17">
    <location>
        <begin position="279"/>
        <end position="302"/>
    </location>
</feature>
<dbReference type="InterPro" id="IPR059000">
    <property type="entry name" value="ATPase_P-type_domA"/>
</dbReference>
<dbReference type="GO" id="GO:0016887">
    <property type="term" value="F:ATP hydrolysis activity"/>
    <property type="evidence" value="ECO:0007669"/>
    <property type="project" value="InterPro"/>
</dbReference>
<dbReference type="NCBIfam" id="TIGR00003">
    <property type="entry name" value="copper ion binding protein"/>
    <property type="match status" value="1"/>
</dbReference>
<evidence type="ECO:0000313" key="19">
    <source>
        <dbReference type="EMBL" id="KAF7574101.1"/>
    </source>
</evidence>
<feature type="transmembrane region" description="Helical" evidence="17">
    <location>
        <begin position="607"/>
        <end position="629"/>
    </location>
</feature>
<dbReference type="AlphaFoldDB" id="A0A2W1G246"/>
<dbReference type="Gene3D" id="3.30.70.100">
    <property type="match status" value="3"/>
</dbReference>
<keyword evidence="4" id="KW-0813">Transport</keyword>
<evidence type="ECO:0000256" key="9">
    <source>
        <dbReference type="ARBA" id="ARBA00022796"/>
    </source>
</evidence>
<dbReference type="SUPFAM" id="SSF81665">
    <property type="entry name" value="Calcium ATPase, transmembrane domain M"/>
    <property type="match status" value="1"/>
</dbReference>
<evidence type="ECO:0000256" key="7">
    <source>
        <dbReference type="ARBA" id="ARBA00022737"/>
    </source>
</evidence>
<evidence type="ECO:0000256" key="15">
    <source>
        <dbReference type="ARBA" id="ARBA00023136"/>
    </source>
</evidence>
<evidence type="ECO:0000313" key="22">
    <source>
        <dbReference type="Proteomes" id="UP000249757"/>
    </source>
</evidence>
<keyword evidence="9" id="KW-0186">Copper</keyword>
<feature type="transmembrane region" description="Helical" evidence="17">
    <location>
        <begin position="956"/>
        <end position="979"/>
    </location>
</feature>
<gene>
    <name evidence="20" type="ORF">Ptr86124_012209</name>
    <name evidence="19" type="ORF">PtrM4_057240</name>
</gene>
<keyword evidence="7" id="KW-0677">Repeat</keyword>
<dbReference type="InterPro" id="IPR023299">
    <property type="entry name" value="ATPase_P-typ_cyto_dom_N"/>
</dbReference>
<keyword evidence="15 17" id="KW-0472">Membrane</keyword>
<evidence type="ECO:0000256" key="8">
    <source>
        <dbReference type="ARBA" id="ARBA00022741"/>
    </source>
</evidence>
<dbReference type="GO" id="GO:0016020">
    <property type="term" value="C:membrane"/>
    <property type="evidence" value="ECO:0007669"/>
    <property type="project" value="UniProtKB-SubCell"/>
</dbReference>
<dbReference type="InterPro" id="IPR006122">
    <property type="entry name" value="HMA_Cu_ion-bd"/>
</dbReference>
<dbReference type="NCBIfam" id="TIGR01494">
    <property type="entry name" value="ATPase_P-type"/>
    <property type="match status" value="2"/>
</dbReference>
<keyword evidence="6 17" id="KW-0479">Metal-binding</keyword>
<keyword evidence="22" id="KW-1185">Reference proteome</keyword>
<dbReference type="InterPro" id="IPR036163">
    <property type="entry name" value="HMA_dom_sf"/>
</dbReference>
<feature type="transmembrane region" description="Helical" evidence="17">
    <location>
        <begin position="565"/>
        <end position="587"/>
    </location>
</feature>
<comment type="similarity">
    <text evidence="2 17">Belongs to the cation transport ATPase (P-type) (TC 3.A.3) family. Type IB subfamily.</text>
</comment>
<dbReference type="SFLD" id="SFLDF00027">
    <property type="entry name" value="p-type_atpase"/>
    <property type="match status" value="1"/>
</dbReference>
<dbReference type="GO" id="GO:0012505">
    <property type="term" value="C:endomembrane system"/>
    <property type="evidence" value="ECO:0007669"/>
    <property type="project" value="UniProtKB-SubCell"/>
</dbReference>
<dbReference type="SUPFAM" id="SSF56784">
    <property type="entry name" value="HAD-like"/>
    <property type="match status" value="1"/>
</dbReference>
<protein>
    <recommendedName>
        <fullName evidence="3">P-type Cu(+) transporter</fullName>
        <ecNumber evidence="3">7.2.2.8</ecNumber>
    </recommendedName>
    <alternativeName>
        <fullName evidence="16">Cu(2+)-ATPase</fullName>
    </alternativeName>
</protein>
<evidence type="ECO:0000256" key="14">
    <source>
        <dbReference type="ARBA" id="ARBA00023065"/>
    </source>
</evidence>
<dbReference type="InterPro" id="IPR018303">
    <property type="entry name" value="ATPase_P-typ_P_site"/>
</dbReference>
<dbReference type="PRINTS" id="PR00119">
    <property type="entry name" value="CATATPASE"/>
</dbReference>
<dbReference type="PROSITE" id="PS50846">
    <property type="entry name" value="HMA_2"/>
    <property type="match status" value="3"/>
</dbReference>
<dbReference type="EMBL" id="NRDI02000023">
    <property type="protein sequence ID" value="KAI1508910.1"/>
    <property type="molecule type" value="Genomic_DNA"/>
</dbReference>
<dbReference type="Proteomes" id="UP000245464">
    <property type="component" value="Chromosome 2"/>
</dbReference>
<dbReference type="FunFam" id="2.70.150.10:FF:000002">
    <property type="entry name" value="Copper-transporting ATPase 1, putative"/>
    <property type="match status" value="1"/>
</dbReference>
<name>A0A2W1G246_9PLEO</name>
<feature type="transmembrane region" description="Helical" evidence="17">
    <location>
        <begin position="314"/>
        <end position="334"/>
    </location>
</feature>
<dbReference type="CDD" id="cd02094">
    <property type="entry name" value="P-type_ATPase_Cu-like"/>
    <property type="match status" value="1"/>
</dbReference>
<dbReference type="GO" id="GO:0005524">
    <property type="term" value="F:ATP binding"/>
    <property type="evidence" value="ECO:0007669"/>
    <property type="project" value="UniProtKB-UniRule"/>
</dbReference>
<evidence type="ECO:0000256" key="2">
    <source>
        <dbReference type="ARBA" id="ARBA00006024"/>
    </source>
</evidence>
<evidence type="ECO:0000256" key="6">
    <source>
        <dbReference type="ARBA" id="ARBA00022723"/>
    </source>
</evidence>
<dbReference type="FunFam" id="3.30.70.100:FF:000001">
    <property type="entry name" value="ATPase copper transporting beta"/>
    <property type="match status" value="2"/>
</dbReference>
<keyword evidence="5 17" id="KW-0812">Transmembrane</keyword>
<dbReference type="CDD" id="cd00371">
    <property type="entry name" value="HMA"/>
    <property type="match status" value="3"/>
</dbReference>
<evidence type="ECO:0000256" key="13">
    <source>
        <dbReference type="ARBA" id="ARBA00022989"/>
    </source>
</evidence>
<sequence length="1072" mass="113168">MVSQPTIANGIKAHMTTTTLKIEGMTCGACTSAVEGAFKDVAGIGLFSISVLSERAVIEHNPKIIPSEKLAETIQDVGFDAVVLETVAAGPQAGISTSNSKIELSTTTVAVYGMTCGACTSTIEGGFKNLEGVYQFNISLLASRVVVVHNPSKLSTDQIVETIEDRGFDAKVVSSVDSAAKRISLGSNIVHLNIYGLPDTLSASRLEALLREQPGITAATIDFTVSKATICREQRVIRLRSIVEAIEAAGYNALVSDPDDNNAQLESLVKTKEIKRWKYAVFFSASFAFPIFLTSMVFPMALPILDYGSFRILPGFYLGDVVCLALTIPVQFGIGSRFYVSAYKSLRHRSATMDVLVVLGTSSAFFFSVGSMLVSICIPPHSRPATLFDTSTMLITFISLGRYLENSAKGQTSKALSNLMSLAPSTTTIYADPVAAAKAAEGWNTMEEKDEWGSTGADAARERVIATELVEAGDMVVLRPGDRIPADGFVARGESYVDEGMVTGEATPALKRKGDFVMAGTVNGAGRLDFTVACAGRDTQLSQIVRLVQEAQTSRAPIQRLADTVAGYFVPIILFLGLATFVVWMVLSHVLQHPPKLFLDPTSGGKLMVCVKLCIAVIVFACPCALGLATPTAVMVGTGVGAKQGILVKGGAALETATKINHVVFDKTGTLTAGEMRVSKAGLQGKWAQAGYTRDLWWTLIGLAEMGSEHPIARAVVASAKEHLRVGPEGTLDGSVSDFEVVAGKGIAATVEAALSHKWQRYRVLIGNPAYLMSEGVDVPDSVAKPFTSPALRDEPGGGACSAGITTIHIAIGQAYSGTLGLSDTIKPSARATVLALRRMGVTASIVTGDTASSAMVVASQVGVGSADVHASATPSEKSDIIADLQSRGYVVAMVGDGINDSPALASANIGIALSTGTDVAMEAASIVLLPLTDLLAIPTSLLLSKAIFNRIKMNLLWACMYNLIGLPFAMGFFLPWGLFLHPVAASAAMACSSVSVVASSLCLNLWRTPKWLTVSALDPSAPALENRKKSGKQSDENAIRTCIHWVKEVIAAGRKSRRDGGYVPLVDMGDE</sequence>
<reference evidence="22" key="4">
    <citation type="journal article" date="2022" name="Microb. Genom.">
        <title>A global pangenome for the wheat fungal pathogen Pyrenophora tritici-repentis and prediction of effector protein structural homology.</title>
        <authorList>
            <person name="Moolhuijzen P.M."/>
            <person name="See P.T."/>
            <person name="Shi G."/>
            <person name="Powell H.R."/>
            <person name="Cockram J."/>
            <person name="Jorgensen L.N."/>
            <person name="Benslimane H."/>
            <person name="Strelkov S.E."/>
            <person name="Turner J."/>
            <person name="Liu Z."/>
            <person name="Moffat C.S."/>
        </authorList>
    </citation>
    <scope>NUCLEOTIDE SEQUENCE [LARGE SCALE GENOMIC DNA]</scope>
</reference>
<keyword evidence="14" id="KW-0406">Ion transport</keyword>
<feature type="transmembrane region" description="Helical" evidence="17">
    <location>
        <begin position="985"/>
        <end position="1007"/>
    </location>
</feature>
<feature type="transmembrane region" description="Helical" evidence="17">
    <location>
        <begin position="355"/>
        <end position="376"/>
    </location>
</feature>
<comment type="caution">
    <text evidence="19">The sequence shown here is derived from an EMBL/GenBank/DDBJ whole genome shotgun (WGS) entry which is preliminary data.</text>
</comment>
<dbReference type="Gene3D" id="3.40.1110.10">
    <property type="entry name" value="Calcium-transporting ATPase, cytoplasmic domain N"/>
    <property type="match status" value="1"/>
</dbReference>
<dbReference type="Proteomes" id="UP000249757">
    <property type="component" value="Unassembled WGS sequence"/>
</dbReference>
<dbReference type="InterPro" id="IPR036412">
    <property type="entry name" value="HAD-like_sf"/>
</dbReference>
<proteinExistence type="inferred from homology"/>
<dbReference type="GO" id="GO:0055070">
    <property type="term" value="P:copper ion homeostasis"/>
    <property type="evidence" value="ECO:0007669"/>
    <property type="project" value="TreeGrafter"/>
</dbReference>
<dbReference type="NCBIfam" id="TIGR01525">
    <property type="entry name" value="ATPase-IB_hvy"/>
    <property type="match status" value="1"/>
</dbReference>
<keyword evidence="10 17" id="KW-0067">ATP-binding</keyword>
<dbReference type="PROSITE" id="PS00154">
    <property type="entry name" value="ATPASE_E1_E2"/>
    <property type="match status" value="1"/>
</dbReference>
<dbReference type="SFLD" id="SFLDS00003">
    <property type="entry name" value="Haloacid_Dehalogenase"/>
    <property type="match status" value="1"/>
</dbReference>
<keyword evidence="12" id="KW-1278">Translocase</keyword>
<dbReference type="EC" id="7.2.2.8" evidence="3"/>
<evidence type="ECO:0000313" key="20">
    <source>
        <dbReference type="EMBL" id="KAI1508910.1"/>
    </source>
</evidence>
<dbReference type="InterPro" id="IPR008250">
    <property type="entry name" value="ATPase_P-typ_transduc_dom_A_sf"/>
</dbReference>
<dbReference type="SUPFAM" id="SSF55008">
    <property type="entry name" value="HMA, heavy metal-associated domain"/>
    <property type="match status" value="3"/>
</dbReference>
<dbReference type="GO" id="GO:0043682">
    <property type="term" value="F:P-type divalent copper transporter activity"/>
    <property type="evidence" value="ECO:0007669"/>
    <property type="project" value="TreeGrafter"/>
</dbReference>
<evidence type="ECO:0000256" key="16">
    <source>
        <dbReference type="ARBA" id="ARBA00080126"/>
    </source>
</evidence>
<evidence type="ECO:0000256" key="10">
    <source>
        <dbReference type="ARBA" id="ARBA00022840"/>
    </source>
</evidence>
<reference evidence="19" key="1">
    <citation type="journal article" date="2018" name="BMC Genomics">
        <title>Comparative genomics of the wheat fungal pathogen Pyrenophora tritici-repentis reveals chromosomal variations and genome plasticity.</title>
        <authorList>
            <person name="Moolhuijzen P."/>
            <person name="See P.T."/>
            <person name="Hane J.K."/>
            <person name="Shi G."/>
            <person name="Liu Z."/>
            <person name="Oliver R.P."/>
            <person name="Moffat C.S."/>
        </authorList>
    </citation>
    <scope>NUCLEOTIDE SEQUENCE [LARGE SCALE GENOMIC DNA]</scope>
    <source>
        <strain evidence="19">M4</strain>
    </source>
</reference>
<dbReference type="PRINTS" id="PR00942">
    <property type="entry name" value="CUATPASEI"/>
</dbReference>
<accession>A0A2W1G246</accession>
<dbReference type="GO" id="GO:0005507">
    <property type="term" value="F:copper ion binding"/>
    <property type="evidence" value="ECO:0007669"/>
    <property type="project" value="InterPro"/>
</dbReference>
<dbReference type="GO" id="GO:0140581">
    <property type="term" value="F:P-type monovalent copper transporter activity"/>
    <property type="evidence" value="ECO:0007669"/>
    <property type="project" value="UniProtKB-EC"/>
</dbReference>
<evidence type="ECO:0000256" key="11">
    <source>
        <dbReference type="ARBA" id="ARBA00022842"/>
    </source>
</evidence>
<feature type="domain" description="HMA" evidence="18">
    <location>
        <begin position="16"/>
        <end position="82"/>
    </location>
</feature>
<dbReference type="PANTHER" id="PTHR43520:SF8">
    <property type="entry name" value="P-TYPE CU(+) TRANSPORTER"/>
    <property type="match status" value="1"/>
</dbReference>
<reference evidence="20" key="2">
    <citation type="submission" date="2021-05" db="EMBL/GenBank/DDBJ databases">
        <authorList>
            <person name="Moolhuijzen P.M."/>
            <person name="Moffat C.S."/>
        </authorList>
    </citation>
    <scope>NUCLEOTIDE SEQUENCE</scope>
    <source>
        <strain evidence="20">86-124</strain>
    </source>
</reference>
<evidence type="ECO:0000256" key="17">
    <source>
        <dbReference type="RuleBase" id="RU362081"/>
    </source>
</evidence>
<dbReference type="InterPro" id="IPR006121">
    <property type="entry name" value="HMA_dom"/>
</dbReference>
<dbReference type="GO" id="GO:0030003">
    <property type="term" value="P:intracellular monoatomic cation homeostasis"/>
    <property type="evidence" value="ECO:0007669"/>
    <property type="project" value="UniProtKB-ARBA"/>
</dbReference>
<dbReference type="PANTHER" id="PTHR43520">
    <property type="entry name" value="ATP7, ISOFORM B"/>
    <property type="match status" value="1"/>
</dbReference>
<dbReference type="InterPro" id="IPR023298">
    <property type="entry name" value="ATPase_P-typ_TM_dom_sf"/>
</dbReference>
<keyword evidence="9" id="KW-0187">Copper transport</keyword>
<organism evidence="19 21">
    <name type="scientific">Pyrenophora tritici-repentis</name>
    <dbReference type="NCBI Taxonomy" id="45151"/>
    <lineage>
        <taxon>Eukaryota</taxon>
        <taxon>Fungi</taxon>
        <taxon>Dikarya</taxon>
        <taxon>Ascomycota</taxon>
        <taxon>Pezizomycotina</taxon>
        <taxon>Dothideomycetes</taxon>
        <taxon>Pleosporomycetidae</taxon>
        <taxon>Pleosporales</taxon>
        <taxon>Pleosporineae</taxon>
        <taxon>Pleosporaceae</taxon>
        <taxon>Pyrenophora</taxon>
    </lineage>
</organism>
<dbReference type="SUPFAM" id="SSF81653">
    <property type="entry name" value="Calcium ATPase, transduction domain A"/>
    <property type="match status" value="1"/>
</dbReference>